<gene>
    <name evidence="1" type="ORF">g.8511</name>
</gene>
<feature type="non-terminal residue" evidence="1">
    <location>
        <position position="241"/>
    </location>
</feature>
<name>A0A1B6E8A8_9HEMI</name>
<dbReference type="EMBL" id="GEDC01003151">
    <property type="protein sequence ID" value="JAS34147.1"/>
    <property type="molecule type" value="Transcribed_RNA"/>
</dbReference>
<proteinExistence type="predicted"/>
<dbReference type="AlphaFoldDB" id="A0A1B6E8A8"/>
<protein>
    <submittedName>
        <fullName evidence="1">Uncharacterized protein</fullName>
    </submittedName>
</protein>
<sequence length="241" mass="27116">PVHSRNTIDGVHDKLERIRNSTCDSKKVVPKLDKQCIKQNCSKTSLNNIFIPNYIPKGSKAFKQLTSNVVVLIDVMTAHLSRREPNSNNNILSNQVHYKESSNGNNKSCSCCKCINRPVHSRNTIDGVHDKLERIRNSTCDSKKVVPKLDKQCIKQNCSKTSLNNIFIPNYIPKGSKAFKQLTSNVVVLIDVMTAHLSRREPNSNNNILSNQVHYKESSNGNNKSCSCCKCINRPVHSRNT</sequence>
<feature type="non-terminal residue" evidence="1">
    <location>
        <position position="1"/>
    </location>
</feature>
<reference evidence="1" key="1">
    <citation type="submission" date="2015-12" db="EMBL/GenBank/DDBJ databases">
        <title>De novo transcriptome assembly of four potential Pierce s Disease insect vectors from Arizona vineyards.</title>
        <authorList>
            <person name="Tassone E.E."/>
        </authorList>
    </citation>
    <scope>NUCLEOTIDE SEQUENCE</scope>
</reference>
<accession>A0A1B6E8A8</accession>
<evidence type="ECO:0000313" key="1">
    <source>
        <dbReference type="EMBL" id="JAS34147.1"/>
    </source>
</evidence>
<organism evidence="1">
    <name type="scientific">Clastoptera arizonana</name>
    <name type="common">Arizona spittle bug</name>
    <dbReference type="NCBI Taxonomy" id="38151"/>
    <lineage>
        <taxon>Eukaryota</taxon>
        <taxon>Metazoa</taxon>
        <taxon>Ecdysozoa</taxon>
        <taxon>Arthropoda</taxon>
        <taxon>Hexapoda</taxon>
        <taxon>Insecta</taxon>
        <taxon>Pterygota</taxon>
        <taxon>Neoptera</taxon>
        <taxon>Paraneoptera</taxon>
        <taxon>Hemiptera</taxon>
        <taxon>Auchenorrhyncha</taxon>
        <taxon>Cercopoidea</taxon>
        <taxon>Clastopteridae</taxon>
        <taxon>Clastoptera</taxon>
    </lineage>
</organism>